<dbReference type="Gene3D" id="3.10.620.30">
    <property type="match status" value="1"/>
</dbReference>
<evidence type="ECO:0000313" key="3">
    <source>
        <dbReference type="EMBL" id="TWT98452.1"/>
    </source>
</evidence>
<dbReference type="InterPro" id="IPR038765">
    <property type="entry name" value="Papain-like_cys_pep_sf"/>
</dbReference>
<accession>A0A5C6AEI4</accession>
<dbReference type="RefSeq" id="WP_146522028.1">
    <property type="nucleotide sequence ID" value="NZ_CP151726.1"/>
</dbReference>
<feature type="chain" id="PRO_5023072762" evidence="1">
    <location>
        <begin position="24"/>
        <end position="421"/>
    </location>
</feature>
<protein>
    <submittedName>
        <fullName evidence="3">Transglutaminase-like superfamily protein</fullName>
    </submittedName>
</protein>
<comment type="caution">
    <text evidence="3">The sequence shown here is derived from an EMBL/GenBank/DDBJ whole genome shotgun (WGS) entry which is preliminary data.</text>
</comment>
<dbReference type="EMBL" id="SJPN01000006">
    <property type="protein sequence ID" value="TWT98452.1"/>
    <property type="molecule type" value="Genomic_DNA"/>
</dbReference>
<evidence type="ECO:0000313" key="4">
    <source>
        <dbReference type="Proteomes" id="UP000320176"/>
    </source>
</evidence>
<gene>
    <name evidence="3" type="ORF">Pla52n_49660</name>
</gene>
<reference evidence="3 4" key="1">
    <citation type="submission" date="2019-02" db="EMBL/GenBank/DDBJ databases">
        <title>Deep-cultivation of Planctomycetes and their phenomic and genomic characterization uncovers novel biology.</title>
        <authorList>
            <person name="Wiegand S."/>
            <person name="Jogler M."/>
            <person name="Boedeker C."/>
            <person name="Pinto D."/>
            <person name="Vollmers J."/>
            <person name="Rivas-Marin E."/>
            <person name="Kohn T."/>
            <person name="Peeters S.H."/>
            <person name="Heuer A."/>
            <person name="Rast P."/>
            <person name="Oberbeckmann S."/>
            <person name="Bunk B."/>
            <person name="Jeske O."/>
            <person name="Meyerdierks A."/>
            <person name="Storesund J.E."/>
            <person name="Kallscheuer N."/>
            <person name="Luecker S."/>
            <person name="Lage O.M."/>
            <person name="Pohl T."/>
            <person name="Merkel B.J."/>
            <person name="Hornburger P."/>
            <person name="Mueller R.-W."/>
            <person name="Bruemmer F."/>
            <person name="Labrenz M."/>
            <person name="Spormann A.M."/>
            <person name="Op Den Camp H."/>
            <person name="Overmann J."/>
            <person name="Amann R."/>
            <person name="Jetten M.S.M."/>
            <person name="Mascher T."/>
            <person name="Medema M.H."/>
            <person name="Devos D.P."/>
            <person name="Kaster A.-K."/>
            <person name="Ovreas L."/>
            <person name="Rohde M."/>
            <person name="Galperin M.Y."/>
            <person name="Jogler C."/>
        </authorList>
    </citation>
    <scope>NUCLEOTIDE SEQUENCE [LARGE SCALE GENOMIC DNA]</scope>
    <source>
        <strain evidence="3 4">Pla52n</strain>
    </source>
</reference>
<dbReference type="Proteomes" id="UP000320176">
    <property type="component" value="Unassembled WGS sequence"/>
</dbReference>
<evidence type="ECO:0000256" key="1">
    <source>
        <dbReference type="SAM" id="SignalP"/>
    </source>
</evidence>
<sequence length="421" mass="45841" precursor="true">MPKPLSTLFAIALVLSIITPARCDPPTESIFSGLPPGVFVSRSLAIPTDQAKMIGEKFGGNVNRLSNTVLRVHGRTIQVNAFTAVTAADADAIHSALLKLKPYPYCVKKGTTVVEYVGQDADEALALKTSYELGLLPKPNQVRYRVTAQLALIEKADYMACNPLFQEFASVATEDDENAAAEIGELAQQFTFGNSLKLRKPASNPVASDYLFEPESSGATAGGSSVHYTFPEPPQRYGVPYVTTAMDVTVGMTGLTQQREPPGREMTAATTFWPADEPQIVELAKQITAGRDSNGAKAMAILQWLAPGRNLKYSGQTGSRWGTLQVLNQRFGHCWDFSDCFVTLARAAGVPSRQIGGWFYGSAGHIWAEFYREETGWQQVDPTGGGQLRCGIYHIPYFTTDTGDMPIVYLAEPRIEVIDAR</sequence>
<dbReference type="InterPro" id="IPR002931">
    <property type="entry name" value="Transglutaminase-like"/>
</dbReference>
<proteinExistence type="predicted"/>
<dbReference type="OrthoDB" id="9804872at2"/>
<dbReference type="PANTHER" id="PTHR33490">
    <property type="entry name" value="BLR5614 PROTEIN-RELATED"/>
    <property type="match status" value="1"/>
</dbReference>
<organism evidence="3 4">
    <name type="scientific">Stieleria varia</name>
    <dbReference type="NCBI Taxonomy" id="2528005"/>
    <lineage>
        <taxon>Bacteria</taxon>
        <taxon>Pseudomonadati</taxon>
        <taxon>Planctomycetota</taxon>
        <taxon>Planctomycetia</taxon>
        <taxon>Pirellulales</taxon>
        <taxon>Pirellulaceae</taxon>
        <taxon>Stieleria</taxon>
    </lineage>
</organism>
<dbReference type="SUPFAM" id="SSF54001">
    <property type="entry name" value="Cysteine proteinases"/>
    <property type="match status" value="1"/>
</dbReference>
<dbReference type="Pfam" id="PF01841">
    <property type="entry name" value="Transglut_core"/>
    <property type="match status" value="1"/>
</dbReference>
<dbReference type="PANTHER" id="PTHR33490:SF3">
    <property type="entry name" value="CONSERVED INTEGRAL MEMBRANE PROTEIN"/>
    <property type="match status" value="1"/>
</dbReference>
<name>A0A5C6AEI4_9BACT</name>
<dbReference type="AlphaFoldDB" id="A0A5C6AEI4"/>
<keyword evidence="1" id="KW-0732">Signal</keyword>
<keyword evidence="4" id="KW-1185">Reference proteome</keyword>
<feature type="domain" description="Transglutaminase-like" evidence="2">
    <location>
        <begin position="326"/>
        <end position="384"/>
    </location>
</feature>
<dbReference type="SMART" id="SM00460">
    <property type="entry name" value="TGc"/>
    <property type="match status" value="1"/>
</dbReference>
<evidence type="ECO:0000259" key="2">
    <source>
        <dbReference type="SMART" id="SM00460"/>
    </source>
</evidence>
<feature type="signal peptide" evidence="1">
    <location>
        <begin position="1"/>
        <end position="23"/>
    </location>
</feature>